<name>A0AA48GLN2_9BACT</name>
<dbReference type="AlphaFoldDB" id="A0AA48GLN2"/>
<evidence type="ECO:0000313" key="9">
    <source>
        <dbReference type="Proteomes" id="UP001238179"/>
    </source>
</evidence>
<reference evidence="9" key="1">
    <citation type="journal article" date="2023" name="Int. J. Syst. Evol. Microbiol.">
        <title>Mesoterricola silvestris gen. nov., sp. nov., Mesoterricola sediminis sp. nov., Geothrix oryzae sp. nov., Geothrix edaphica sp. nov., Geothrix rubra sp. nov., and Geothrix limicola sp. nov., six novel members of Acidobacteriota isolated from soils.</title>
        <authorList>
            <person name="Itoh H."/>
            <person name="Sugisawa Y."/>
            <person name="Mise K."/>
            <person name="Xu Z."/>
            <person name="Kuniyasu M."/>
            <person name="Ushijima N."/>
            <person name="Kawano K."/>
            <person name="Kobayashi E."/>
            <person name="Shiratori Y."/>
            <person name="Masuda Y."/>
            <person name="Senoo K."/>
        </authorList>
    </citation>
    <scope>NUCLEOTIDE SEQUENCE [LARGE SCALE GENOMIC DNA]</scope>
    <source>
        <strain evidence="9">W79</strain>
    </source>
</reference>
<protein>
    <recommendedName>
        <fullName evidence="7">Response regulatory domain-containing protein</fullName>
    </recommendedName>
</protein>
<dbReference type="EMBL" id="AP027080">
    <property type="protein sequence ID" value="BDU72089.1"/>
    <property type="molecule type" value="Genomic_DNA"/>
</dbReference>
<dbReference type="GO" id="GO:0005829">
    <property type="term" value="C:cytosol"/>
    <property type="evidence" value="ECO:0007669"/>
    <property type="project" value="TreeGrafter"/>
</dbReference>
<dbReference type="PANTHER" id="PTHR48111:SF1">
    <property type="entry name" value="TWO-COMPONENT RESPONSE REGULATOR ORR33"/>
    <property type="match status" value="1"/>
</dbReference>
<dbReference type="Gene3D" id="3.40.50.2300">
    <property type="match status" value="1"/>
</dbReference>
<dbReference type="GO" id="GO:0006355">
    <property type="term" value="P:regulation of DNA-templated transcription"/>
    <property type="evidence" value="ECO:0007669"/>
    <property type="project" value="TreeGrafter"/>
</dbReference>
<gene>
    <name evidence="8" type="ORF">METEAL_12630</name>
</gene>
<accession>A0AA48GLN2</accession>
<evidence type="ECO:0000256" key="4">
    <source>
        <dbReference type="ARBA" id="ARBA00023125"/>
    </source>
</evidence>
<keyword evidence="9" id="KW-1185">Reference proteome</keyword>
<keyword evidence="2" id="KW-0902">Two-component regulatory system</keyword>
<evidence type="ECO:0000313" key="8">
    <source>
        <dbReference type="EMBL" id="BDU72089.1"/>
    </source>
</evidence>
<dbReference type="InterPro" id="IPR039420">
    <property type="entry name" value="WalR-like"/>
</dbReference>
<dbReference type="Pfam" id="PF00072">
    <property type="entry name" value="Response_reg"/>
    <property type="match status" value="1"/>
</dbReference>
<dbReference type="PROSITE" id="PS50110">
    <property type="entry name" value="RESPONSE_REGULATORY"/>
    <property type="match status" value="1"/>
</dbReference>
<organism evidence="8 9">
    <name type="scientific">Mesoterricola silvestris</name>
    <dbReference type="NCBI Taxonomy" id="2927979"/>
    <lineage>
        <taxon>Bacteria</taxon>
        <taxon>Pseudomonadati</taxon>
        <taxon>Acidobacteriota</taxon>
        <taxon>Holophagae</taxon>
        <taxon>Holophagales</taxon>
        <taxon>Holophagaceae</taxon>
        <taxon>Mesoterricola</taxon>
    </lineage>
</organism>
<evidence type="ECO:0000259" key="7">
    <source>
        <dbReference type="PROSITE" id="PS50110"/>
    </source>
</evidence>
<keyword evidence="3" id="KW-0805">Transcription regulation</keyword>
<keyword evidence="4" id="KW-0238">DNA-binding</keyword>
<evidence type="ECO:0000256" key="1">
    <source>
        <dbReference type="ARBA" id="ARBA00022553"/>
    </source>
</evidence>
<dbReference type="InterPro" id="IPR001789">
    <property type="entry name" value="Sig_transdc_resp-reg_receiver"/>
</dbReference>
<feature type="modified residue" description="4-aspartylphosphate" evidence="6">
    <location>
        <position position="54"/>
    </location>
</feature>
<dbReference type="PANTHER" id="PTHR48111">
    <property type="entry name" value="REGULATOR OF RPOS"/>
    <property type="match status" value="1"/>
</dbReference>
<keyword evidence="5" id="KW-0804">Transcription</keyword>
<proteinExistence type="predicted"/>
<dbReference type="InterPro" id="IPR011006">
    <property type="entry name" value="CheY-like_superfamily"/>
</dbReference>
<dbReference type="SMART" id="SM00448">
    <property type="entry name" value="REC"/>
    <property type="match status" value="1"/>
</dbReference>
<evidence type="ECO:0000256" key="6">
    <source>
        <dbReference type="PROSITE-ProRule" id="PRU00169"/>
    </source>
</evidence>
<dbReference type="Proteomes" id="UP001238179">
    <property type="component" value="Chromosome"/>
</dbReference>
<dbReference type="GO" id="GO:0000156">
    <property type="term" value="F:phosphorelay response regulator activity"/>
    <property type="evidence" value="ECO:0007669"/>
    <property type="project" value="TreeGrafter"/>
</dbReference>
<dbReference type="SUPFAM" id="SSF52172">
    <property type="entry name" value="CheY-like"/>
    <property type="match status" value="1"/>
</dbReference>
<dbReference type="RefSeq" id="WP_316414995.1">
    <property type="nucleotide sequence ID" value="NZ_AP027080.1"/>
</dbReference>
<sequence>MIREPILLVDDEEDLRTFLKDALTHDGYRVDDAPDADTALAILSRTHYPVVLTDLNMPGGPTGFDLIAAVHARDPRTLCVVITGYASLETAIRAVKFGAYDFVQKPFRLAEIEAVLDRALDHAVVVGQLQDYQRDLEGRVLARVKENQDLIGEMELLNALLVASHGEVHEAPILRAFLAHFQDRWHPGGHMVLLPAAGDAWELVACEGPRGSSTQGLPPPSRLGEGGEWTWEGGYADGHLIPLRAGGVLLGALFVGFDERSSFHPETPAFLLWRRQLEAALHGLNRARALLDAARPR</sequence>
<dbReference type="GO" id="GO:0032993">
    <property type="term" value="C:protein-DNA complex"/>
    <property type="evidence" value="ECO:0007669"/>
    <property type="project" value="TreeGrafter"/>
</dbReference>
<evidence type="ECO:0000256" key="2">
    <source>
        <dbReference type="ARBA" id="ARBA00023012"/>
    </source>
</evidence>
<feature type="domain" description="Response regulatory" evidence="7">
    <location>
        <begin position="5"/>
        <end position="120"/>
    </location>
</feature>
<dbReference type="GO" id="GO:0000976">
    <property type="term" value="F:transcription cis-regulatory region binding"/>
    <property type="evidence" value="ECO:0007669"/>
    <property type="project" value="TreeGrafter"/>
</dbReference>
<keyword evidence="1 6" id="KW-0597">Phosphoprotein</keyword>
<dbReference type="KEGG" id="msil:METEAL_12630"/>
<evidence type="ECO:0000256" key="3">
    <source>
        <dbReference type="ARBA" id="ARBA00023015"/>
    </source>
</evidence>
<evidence type="ECO:0000256" key="5">
    <source>
        <dbReference type="ARBA" id="ARBA00023163"/>
    </source>
</evidence>